<dbReference type="PANTHER" id="PTHR47074:SF21">
    <property type="entry name" value="RNASE H TYPE-1 DOMAIN-CONTAINING PROTEIN"/>
    <property type="match status" value="1"/>
</dbReference>
<dbReference type="PANTHER" id="PTHR47074">
    <property type="entry name" value="BNAC02G40300D PROTEIN"/>
    <property type="match status" value="1"/>
</dbReference>
<comment type="caution">
    <text evidence="2">The sequence shown here is derived from an EMBL/GenBank/DDBJ whole genome shotgun (WGS) entry which is preliminary data.</text>
</comment>
<dbReference type="InterPro" id="IPR002156">
    <property type="entry name" value="RNaseH_domain"/>
</dbReference>
<sequence length="143" mass="16382">MPTIIIWSLWKRRNHLKHGKTTSFRSVVLKVNSDLWKFGRLVYPKMQDLPIRWSNIVTFLEKYKPKIYYLPICWKPSQGCLKCNTYGASRGNPGRSTYGFCLRNSKGDLVYAQGEEIQEGTNLEAEAIAIREALAHCATEGVN</sequence>
<evidence type="ECO:0000259" key="1">
    <source>
        <dbReference type="PROSITE" id="PS50879"/>
    </source>
</evidence>
<dbReference type="PROSITE" id="PS50879">
    <property type="entry name" value="RNASE_H_1"/>
    <property type="match status" value="1"/>
</dbReference>
<gene>
    <name evidence="2" type="ORF">RDI58_004061</name>
</gene>
<dbReference type="AlphaFoldDB" id="A0AAN8YKX9"/>
<keyword evidence="3" id="KW-1185">Reference proteome</keyword>
<dbReference type="Gene3D" id="3.30.420.10">
    <property type="entry name" value="Ribonuclease H-like superfamily/Ribonuclease H"/>
    <property type="match status" value="1"/>
</dbReference>
<dbReference type="InterPro" id="IPR044730">
    <property type="entry name" value="RNase_H-like_dom_plant"/>
</dbReference>
<reference evidence="2 3" key="1">
    <citation type="submission" date="2024-02" db="EMBL/GenBank/DDBJ databases">
        <title>de novo genome assembly of Solanum bulbocastanum strain 11H21.</title>
        <authorList>
            <person name="Hosaka A.J."/>
        </authorList>
    </citation>
    <scope>NUCLEOTIDE SEQUENCE [LARGE SCALE GENOMIC DNA]</scope>
    <source>
        <tissue evidence="2">Young leaves</tissue>
    </source>
</reference>
<dbReference type="SUPFAM" id="SSF53098">
    <property type="entry name" value="Ribonuclease H-like"/>
    <property type="match status" value="1"/>
</dbReference>
<dbReference type="InterPro" id="IPR012337">
    <property type="entry name" value="RNaseH-like_sf"/>
</dbReference>
<dbReference type="GO" id="GO:0003676">
    <property type="term" value="F:nucleic acid binding"/>
    <property type="evidence" value="ECO:0007669"/>
    <property type="project" value="InterPro"/>
</dbReference>
<name>A0AAN8YKX9_SOLBU</name>
<feature type="domain" description="RNase H type-1" evidence="1">
    <location>
        <begin position="77"/>
        <end position="143"/>
    </location>
</feature>
<dbReference type="GO" id="GO:0004523">
    <property type="term" value="F:RNA-DNA hybrid ribonuclease activity"/>
    <property type="evidence" value="ECO:0007669"/>
    <property type="project" value="InterPro"/>
</dbReference>
<dbReference type="InterPro" id="IPR052929">
    <property type="entry name" value="RNase_H-like_EbsB-rel"/>
</dbReference>
<organism evidence="2 3">
    <name type="scientific">Solanum bulbocastanum</name>
    <name type="common">Wild potato</name>
    <dbReference type="NCBI Taxonomy" id="147425"/>
    <lineage>
        <taxon>Eukaryota</taxon>
        <taxon>Viridiplantae</taxon>
        <taxon>Streptophyta</taxon>
        <taxon>Embryophyta</taxon>
        <taxon>Tracheophyta</taxon>
        <taxon>Spermatophyta</taxon>
        <taxon>Magnoliopsida</taxon>
        <taxon>eudicotyledons</taxon>
        <taxon>Gunneridae</taxon>
        <taxon>Pentapetalae</taxon>
        <taxon>asterids</taxon>
        <taxon>lamiids</taxon>
        <taxon>Solanales</taxon>
        <taxon>Solanaceae</taxon>
        <taxon>Solanoideae</taxon>
        <taxon>Solaneae</taxon>
        <taxon>Solanum</taxon>
    </lineage>
</organism>
<evidence type="ECO:0000313" key="3">
    <source>
        <dbReference type="Proteomes" id="UP001371456"/>
    </source>
</evidence>
<evidence type="ECO:0000313" key="2">
    <source>
        <dbReference type="EMBL" id="KAK6796360.1"/>
    </source>
</evidence>
<protein>
    <recommendedName>
        <fullName evidence="1">RNase H type-1 domain-containing protein</fullName>
    </recommendedName>
</protein>
<accession>A0AAN8YKX9</accession>
<dbReference type="EMBL" id="JBANQN010000002">
    <property type="protein sequence ID" value="KAK6796360.1"/>
    <property type="molecule type" value="Genomic_DNA"/>
</dbReference>
<dbReference type="InterPro" id="IPR036397">
    <property type="entry name" value="RNaseH_sf"/>
</dbReference>
<dbReference type="Proteomes" id="UP001371456">
    <property type="component" value="Unassembled WGS sequence"/>
</dbReference>
<dbReference type="CDD" id="cd06222">
    <property type="entry name" value="RNase_H_like"/>
    <property type="match status" value="1"/>
</dbReference>
<proteinExistence type="predicted"/>